<dbReference type="GO" id="GO:0060320">
    <property type="term" value="P:rejection of self pollen"/>
    <property type="evidence" value="ECO:0007669"/>
    <property type="project" value="UniProtKB-KW"/>
</dbReference>
<protein>
    <recommendedName>
        <fullName evidence="6">S-protein homolog</fullName>
    </recommendedName>
</protein>
<accession>A0A2U1LNW2</accession>
<name>A0A2U1LNW2_ARTAN</name>
<dbReference type="GO" id="GO:0005576">
    <property type="term" value="C:extracellular region"/>
    <property type="evidence" value="ECO:0007669"/>
    <property type="project" value="UniProtKB-SubCell"/>
</dbReference>
<dbReference type="PANTHER" id="PTHR31232">
    <property type="match status" value="1"/>
</dbReference>
<evidence type="ECO:0000256" key="3">
    <source>
        <dbReference type="ARBA" id="ARBA00022471"/>
    </source>
</evidence>
<comment type="similarity">
    <text evidence="2 6">Belongs to the plant self-incompatibility (S1) protein family.</text>
</comment>
<keyword evidence="4 6" id="KW-0964">Secreted</keyword>
<keyword evidence="5 6" id="KW-0732">Signal</keyword>
<dbReference type="Proteomes" id="UP000245207">
    <property type="component" value="Unassembled WGS sequence"/>
</dbReference>
<evidence type="ECO:0000256" key="5">
    <source>
        <dbReference type="ARBA" id="ARBA00022729"/>
    </source>
</evidence>
<keyword evidence="8" id="KW-1185">Reference proteome</keyword>
<dbReference type="EMBL" id="PKPP01008435">
    <property type="protein sequence ID" value="PWA50683.1"/>
    <property type="molecule type" value="Genomic_DNA"/>
</dbReference>
<organism evidence="7 8">
    <name type="scientific">Artemisia annua</name>
    <name type="common">Sweet wormwood</name>
    <dbReference type="NCBI Taxonomy" id="35608"/>
    <lineage>
        <taxon>Eukaryota</taxon>
        <taxon>Viridiplantae</taxon>
        <taxon>Streptophyta</taxon>
        <taxon>Embryophyta</taxon>
        <taxon>Tracheophyta</taxon>
        <taxon>Spermatophyta</taxon>
        <taxon>Magnoliopsida</taxon>
        <taxon>eudicotyledons</taxon>
        <taxon>Gunneridae</taxon>
        <taxon>Pentapetalae</taxon>
        <taxon>asterids</taxon>
        <taxon>campanulids</taxon>
        <taxon>Asterales</taxon>
        <taxon>Asteraceae</taxon>
        <taxon>Asteroideae</taxon>
        <taxon>Anthemideae</taxon>
        <taxon>Artemisiinae</taxon>
        <taxon>Artemisia</taxon>
    </lineage>
</organism>
<dbReference type="Pfam" id="PF05938">
    <property type="entry name" value="Self-incomp_S1"/>
    <property type="match status" value="1"/>
</dbReference>
<proteinExistence type="inferred from homology"/>
<gene>
    <name evidence="7" type="ORF">CTI12_AA473070</name>
</gene>
<comment type="caution">
    <text evidence="7">The sequence shown here is derived from an EMBL/GenBank/DDBJ whole genome shotgun (WGS) entry which is preliminary data.</text>
</comment>
<evidence type="ECO:0000313" key="8">
    <source>
        <dbReference type="Proteomes" id="UP000245207"/>
    </source>
</evidence>
<reference evidence="7 8" key="1">
    <citation type="journal article" date="2018" name="Mol. Plant">
        <title>The genome of Artemisia annua provides insight into the evolution of Asteraceae family and artemisinin biosynthesis.</title>
        <authorList>
            <person name="Shen Q."/>
            <person name="Zhang L."/>
            <person name="Liao Z."/>
            <person name="Wang S."/>
            <person name="Yan T."/>
            <person name="Shi P."/>
            <person name="Liu M."/>
            <person name="Fu X."/>
            <person name="Pan Q."/>
            <person name="Wang Y."/>
            <person name="Lv Z."/>
            <person name="Lu X."/>
            <person name="Zhang F."/>
            <person name="Jiang W."/>
            <person name="Ma Y."/>
            <person name="Chen M."/>
            <person name="Hao X."/>
            <person name="Li L."/>
            <person name="Tang Y."/>
            <person name="Lv G."/>
            <person name="Zhou Y."/>
            <person name="Sun X."/>
            <person name="Brodelius P.E."/>
            <person name="Rose J.K.C."/>
            <person name="Tang K."/>
        </authorList>
    </citation>
    <scope>NUCLEOTIDE SEQUENCE [LARGE SCALE GENOMIC DNA]</scope>
    <source>
        <strain evidence="8">cv. Huhao1</strain>
        <tissue evidence="7">Leaf</tissue>
    </source>
</reference>
<dbReference type="PROSITE" id="PS51257">
    <property type="entry name" value="PROKAR_LIPOPROTEIN"/>
    <property type="match status" value="1"/>
</dbReference>
<feature type="chain" id="PRO_5025085664" description="S-protein homolog" evidence="6">
    <location>
        <begin position="21"/>
        <end position="141"/>
    </location>
</feature>
<keyword evidence="3 6" id="KW-0713">Self-incompatibility</keyword>
<evidence type="ECO:0000256" key="2">
    <source>
        <dbReference type="ARBA" id="ARBA00005581"/>
    </source>
</evidence>
<dbReference type="PANTHER" id="PTHR31232:SF172">
    <property type="entry name" value="S-PROTEIN HOMOLOG"/>
    <property type="match status" value="1"/>
</dbReference>
<evidence type="ECO:0000256" key="6">
    <source>
        <dbReference type="RuleBase" id="RU367044"/>
    </source>
</evidence>
<sequence>MKFFLPFLLIFTTLFLSCASLDIINFRIYITNAIEEDIVFHLQSKWQDLGNHTLAFNQEFDWKFPVKIGTYYKAEFWWGSKFQTISVFNYHIFDVCFNGALFTVQRCYWLVRPDGFYYHVTNDTFPGGWTKSAFWSSKSMA</sequence>
<evidence type="ECO:0000313" key="7">
    <source>
        <dbReference type="EMBL" id="PWA50683.1"/>
    </source>
</evidence>
<dbReference type="OrthoDB" id="1841900at2759"/>
<comment type="subcellular location">
    <subcellularLocation>
        <location evidence="1 6">Secreted</location>
    </subcellularLocation>
</comment>
<dbReference type="AlphaFoldDB" id="A0A2U1LNW2"/>
<evidence type="ECO:0000256" key="1">
    <source>
        <dbReference type="ARBA" id="ARBA00004613"/>
    </source>
</evidence>
<feature type="signal peptide" evidence="6">
    <location>
        <begin position="1"/>
        <end position="20"/>
    </location>
</feature>
<dbReference type="InterPro" id="IPR010264">
    <property type="entry name" value="Self-incomp_S1"/>
</dbReference>
<evidence type="ECO:0000256" key="4">
    <source>
        <dbReference type="ARBA" id="ARBA00022525"/>
    </source>
</evidence>